<name>A0AAV6JK72_9ERIC</name>
<evidence type="ECO:0000313" key="1">
    <source>
        <dbReference type="EMBL" id="KAG5541073.1"/>
    </source>
</evidence>
<keyword evidence="2" id="KW-1185">Reference proteome</keyword>
<proteinExistence type="predicted"/>
<dbReference type="AlphaFoldDB" id="A0AAV6JK72"/>
<comment type="caution">
    <text evidence="1">The sequence shown here is derived from an EMBL/GenBank/DDBJ whole genome shotgun (WGS) entry which is preliminary data.</text>
</comment>
<sequence>MYNRREDVTRRKGSWYMVLYPLRTTKKQHNQLKESLPKLPQRHVFLSIFLHHFSHRHFEIFLGYMNPPLP</sequence>
<dbReference type="EMBL" id="JACTNZ010000007">
    <property type="protein sequence ID" value="KAG5541073.1"/>
    <property type="molecule type" value="Genomic_DNA"/>
</dbReference>
<accession>A0AAV6JK72</accession>
<protein>
    <submittedName>
        <fullName evidence="1">Uncharacterized protein</fullName>
    </submittedName>
</protein>
<gene>
    <name evidence="1" type="ORF">RHGRI_021078</name>
</gene>
<reference evidence="1" key="1">
    <citation type="submission" date="2020-08" db="EMBL/GenBank/DDBJ databases">
        <title>Plant Genome Project.</title>
        <authorList>
            <person name="Zhang R.-G."/>
        </authorList>
    </citation>
    <scope>NUCLEOTIDE SEQUENCE</scope>
    <source>
        <strain evidence="1">WSP0</strain>
        <tissue evidence="1">Leaf</tissue>
    </source>
</reference>
<evidence type="ECO:0000313" key="2">
    <source>
        <dbReference type="Proteomes" id="UP000823749"/>
    </source>
</evidence>
<organism evidence="1 2">
    <name type="scientific">Rhododendron griersonianum</name>
    <dbReference type="NCBI Taxonomy" id="479676"/>
    <lineage>
        <taxon>Eukaryota</taxon>
        <taxon>Viridiplantae</taxon>
        <taxon>Streptophyta</taxon>
        <taxon>Embryophyta</taxon>
        <taxon>Tracheophyta</taxon>
        <taxon>Spermatophyta</taxon>
        <taxon>Magnoliopsida</taxon>
        <taxon>eudicotyledons</taxon>
        <taxon>Gunneridae</taxon>
        <taxon>Pentapetalae</taxon>
        <taxon>asterids</taxon>
        <taxon>Ericales</taxon>
        <taxon>Ericaceae</taxon>
        <taxon>Ericoideae</taxon>
        <taxon>Rhodoreae</taxon>
        <taxon>Rhododendron</taxon>
    </lineage>
</organism>
<dbReference type="Proteomes" id="UP000823749">
    <property type="component" value="Chromosome 7"/>
</dbReference>